<feature type="transmembrane region" description="Helical" evidence="7">
    <location>
        <begin position="136"/>
        <end position="159"/>
    </location>
</feature>
<evidence type="ECO:0000256" key="1">
    <source>
        <dbReference type="ARBA" id="ARBA00004651"/>
    </source>
</evidence>
<evidence type="ECO:0000256" key="3">
    <source>
        <dbReference type="ARBA" id="ARBA00022475"/>
    </source>
</evidence>
<feature type="transmembrane region" description="Helical" evidence="7">
    <location>
        <begin position="357"/>
        <end position="381"/>
    </location>
</feature>
<reference evidence="9" key="1">
    <citation type="submission" date="2019-11" db="EMBL/GenBank/DDBJ databases">
        <authorList>
            <person name="Li J."/>
        </authorList>
    </citation>
    <scope>NUCLEOTIDE SEQUENCE</scope>
    <source>
        <strain evidence="9">B6B</strain>
    </source>
</reference>
<dbReference type="Gene3D" id="1.20.1250.20">
    <property type="entry name" value="MFS general substrate transporter like domains"/>
    <property type="match status" value="2"/>
</dbReference>
<evidence type="ECO:0000256" key="7">
    <source>
        <dbReference type="SAM" id="Phobius"/>
    </source>
</evidence>
<keyword evidence="4 7" id="KW-0812">Transmembrane</keyword>
<feature type="transmembrane region" description="Helical" evidence="7">
    <location>
        <begin position="12"/>
        <end position="37"/>
    </location>
</feature>
<comment type="subcellular location">
    <subcellularLocation>
        <location evidence="1">Cell membrane</location>
        <topology evidence="1">Multi-pass membrane protein</topology>
    </subcellularLocation>
</comment>
<dbReference type="InterPro" id="IPR050171">
    <property type="entry name" value="MFS_Transporters"/>
</dbReference>
<keyword evidence="5 7" id="KW-1133">Transmembrane helix</keyword>
<feature type="transmembrane region" description="Helical" evidence="7">
    <location>
        <begin position="223"/>
        <end position="246"/>
    </location>
</feature>
<gene>
    <name evidence="9" type="ORF">GH741_03145</name>
</gene>
<dbReference type="InterPro" id="IPR020846">
    <property type="entry name" value="MFS_dom"/>
</dbReference>
<dbReference type="InterPro" id="IPR005829">
    <property type="entry name" value="Sugar_transporter_CS"/>
</dbReference>
<feature type="transmembrane region" description="Helical" evidence="7">
    <location>
        <begin position="320"/>
        <end position="336"/>
    </location>
</feature>
<keyword evidence="10" id="KW-1185">Reference proteome</keyword>
<dbReference type="PANTHER" id="PTHR23517">
    <property type="entry name" value="RESISTANCE PROTEIN MDTM, PUTATIVE-RELATED-RELATED"/>
    <property type="match status" value="1"/>
</dbReference>
<dbReference type="InterPro" id="IPR011701">
    <property type="entry name" value="MFS"/>
</dbReference>
<evidence type="ECO:0000256" key="2">
    <source>
        <dbReference type="ARBA" id="ARBA00022448"/>
    </source>
</evidence>
<name>A0A6A8D7U0_9BACI</name>
<dbReference type="PROSITE" id="PS50850">
    <property type="entry name" value="MFS"/>
    <property type="match status" value="1"/>
</dbReference>
<dbReference type="RefSeq" id="WP_153735301.1">
    <property type="nucleotide sequence ID" value="NZ_WJNG01000002.1"/>
</dbReference>
<dbReference type="PROSITE" id="PS00216">
    <property type="entry name" value="SUGAR_TRANSPORT_1"/>
    <property type="match status" value="1"/>
</dbReference>
<keyword evidence="6 7" id="KW-0472">Membrane</keyword>
<dbReference type="Pfam" id="PF07690">
    <property type="entry name" value="MFS_1"/>
    <property type="match status" value="2"/>
</dbReference>
<dbReference type="GO" id="GO:0022857">
    <property type="term" value="F:transmembrane transporter activity"/>
    <property type="evidence" value="ECO:0007669"/>
    <property type="project" value="InterPro"/>
</dbReference>
<protein>
    <submittedName>
        <fullName evidence="9">MFS transporter</fullName>
    </submittedName>
</protein>
<feature type="transmembrane region" description="Helical" evidence="7">
    <location>
        <begin position="266"/>
        <end position="286"/>
    </location>
</feature>
<feature type="transmembrane region" description="Helical" evidence="7">
    <location>
        <begin position="74"/>
        <end position="93"/>
    </location>
</feature>
<dbReference type="Proteomes" id="UP000799092">
    <property type="component" value="Unassembled WGS sequence"/>
</dbReference>
<feature type="transmembrane region" description="Helical" evidence="7">
    <location>
        <begin position="298"/>
        <end position="314"/>
    </location>
</feature>
<feature type="transmembrane region" description="Helical" evidence="7">
    <location>
        <begin position="387"/>
        <end position="406"/>
    </location>
</feature>
<keyword evidence="3" id="KW-1003">Cell membrane</keyword>
<keyword evidence="2" id="KW-0813">Transport</keyword>
<evidence type="ECO:0000313" key="10">
    <source>
        <dbReference type="Proteomes" id="UP000799092"/>
    </source>
</evidence>
<dbReference type="GO" id="GO:0005886">
    <property type="term" value="C:plasma membrane"/>
    <property type="evidence" value="ECO:0007669"/>
    <property type="project" value="UniProtKB-SubCell"/>
</dbReference>
<feature type="transmembrane region" description="Helical" evidence="7">
    <location>
        <begin position="43"/>
        <end position="62"/>
    </location>
</feature>
<feature type="transmembrane region" description="Helical" evidence="7">
    <location>
        <begin position="99"/>
        <end position="116"/>
    </location>
</feature>
<sequence length="435" mass="49173">MRFRDFHPNIKLRIIFGFFTEIIGSMIFPFMAIYFAVHFGAKLTGILLIINIIIGSLVGFYGGYLSDIMGRKKLMVIAEVLRVVSFIVMTLANSPWFESPILTFVMFVVGSICWGIEGPATDAMLIDVSKPAERKLMYSIMYWSANLSIAVGGAVGAFLFEDYLFELFIGMTIMSIIVTFVLIFFIQESFFPDQATKEKKRTGKFQVFTDVIQSYKTVAGDKVFILFVIAGLFIQSLEFQLTNYIAVRLHEQMPDQNLFQWSIDGLKMTGILRTENTILVVIFAALVMKLIQRYKDKHVFLTSIVLFAIGYTAISYFDNIWVLFIAMVIATIGELMRVPVQQSYMAAIPPDDKRSSYMAVGAFTYQGSMILASLSVTLGAYLSKETMSIFILCTGVIGFLIIQRIIPSLEQRVKDQEESVKAIKDQDYALKEQVQ</sequence>
<evidence type="ECO:0000313" key="9">
    <source>
        <dbReference type="EMBL" id="MRH41668.1"/>
    </source>
</evidence>
<feature type="domain" description="Major facilitator superfamily (MFS) profile" evidence="8">
    <location>
        <begin position="1"/>
        <end position="410"/>
    </location>
</feature>
<accession>A0A6A8D7U0</accession>
<evidence type="ECO:0000259" key="8">
    <source>
        <dbReference type="PROSITE" id="PS50850"/>
    </source>
</evidence>
<evidence type="ECO:0000256" key="4">
    <source>
        <dbReference type="ARBA" id="ARBA00022692"/>
    </source>
</evidence>
<dbReference type="OrthoDB" id="9793283at2"/>
<dbReference type="AlphaFoldDB" id="A0A6A8D7U0"/>
<dbReference type="PANTHER" id="PTHR23517:SF3">
    <property type="entry name" value="INTEGRAL MEMBRANE TRANSPORT PROTEIN"/>
    <property type="match status" value="1"/>
</dbReference>
<evidence type="ECO:0000256" key="6">
    <source>
        <dbReference type="ARBA" id="ARBA00023136"/>
    </source>
</evidence>
<dbReference type="SUPFAM" id="SSF103473">
    <property type="entry name" value="MFS general substrate transporter"/>
    <property type="match status" value="1"/>
</dbReference>
<dbReference type="EMBL" id="WJNG01000002">
    <property type="protein sequence ID" value="MRH41668.1"/>
    <property type="molecule type" value="Genomic_DNA"/>
</dbReference>
<comment type="caution">
    <text evidence="9">The sequence shown here is derived from an EMBL/GenBank/DDBJ whole genome shotgun (WGS) entry which is preliminary data.</text>
</comment>
<feature type="transmembrane region" description="Helical" evidence="7">
    <location>
        <begin position="165"/>
        <end position="186"/>
    </location>
</feature>
<proteinExistence type="predicted"/>
<organism evidence="9 10">
    <name type="scientific">Aquibacillus halophilus</name>
    <dbReference type="NCBI Taxonomy" id="930132"/>
    <lineage>
        <taxon>Bacteria</taxon>
        <taxon>Bacillati</taxon>
        <taxon>Bacillota</taxon>
        <taxon>Bacilli</taxon>
        <taxon>Bacillales</taxon>
        <taxon>Bacillaceae</taxon>
        <taxon>Aquibacillus</taxon>
    </lineage>
</organism>
<dbReference type="CDD" id="cd17329">
    <property type="entry name" value="MFS_MdtH_MDR_like"/>
    <property type="match status" value="1"/>
</dbReference>
<evidence type="ECO:0000256" key="5">
    <source>
        <dbReference type="ARBA" id="ARBA00022989"/>
    </source>
</evidence>
<dbReference type="InterPro" id="IPR036259">
    <property type="entry name" value="MFS_trans_sf"/>
</dbReference>